<dbReference type="InterPro" id="IPR057837">
    <property type="entry name" value="PH_SWAP70"/>
</dbReference>
<dbReference type="GO" id="GO:0003677">
    <property type="term" value="F:DNA binding"/>
    <property type="evidence" value="ECO:0007669"/>
    <property type="project" value="UniProtKB-KW"/>
</dbReference>
<evidence type="ECO:0000256" key="1">
    <source>
        <dbReference type="ARBA" id="ARBA00004123"/>
    </source>
</evidence>
<evidence type="ECO:0000256" key="7">
    <source>
        <dbReference type="ARBA" id="ARBA00022553"/>
    </source>
</evidence>
<evidence type="ECO:0000313" key="19">
    <source>
        <dbReference type="Proteomes" id="UP000472260"/>
    </source>
</evidence>
<reference evidence="18" key="1">
    <citation type="submission" date="2025-08" db="UniProtKB">
        <authorList>
            <consortium name="Ensembl"/>
        </authorList>
    </citation>
    <scope>IDENTIFICATION</scope>
</reference>
<evidence type="ECO:0000259" key="17">
    <source>
        <dbReference type="PROSITE" id="PS50003"/>
    </source>
</evidence>
<feature type="compositionally biased region" description="Basic and acidic residues" evidence="16">
    <location>
        <begin position="396"/>
        <end position="407"/>
    </location>
</feature>
<gene>
    <name evidence="18" type="primary">znf143a</name>
</gene>
<evidence type="ECO:0000256" key="9">
    <source>
        <dbReference type="ARBA" id="ARBA00023125"/>
    </source>
</evidence>
<dbReference type="CDD" id="cd13273">
    <property type="entry name" value="PH_SWAP-70"/>
    <property type="match status" value="1"/>
</dbReference>
<proteinExistence type="predicted"/>
<dbReference type="Pfam" id="PF25530">
    <property type="entry name" value="EF-hand_SWAP70_N"/>
    <property type="match status" value="1"/>
</dbReference>
<dbReference type="Pfam" id="PF00169">
    <property type="entry name" value="PH"/>
    <property type="match status" value="1"/>
</dbReference>
<evidence type="ECO:0000256" key="12">
    <source>
        <dbReference type="ARBA" id="ARBA00023273"/>
    </source>
</evidence>
<comment type="function">
    <text evidence="13">Phosphatidylinositol 3,4,5-trisphosphate-dependent guanine nucleotide exchange factor (GEF) which, independently of RAS, transduces signals from tyrosine kinase receptors to RAC. It also mediates signaling of membrane ruffling. Regulates the actin cytoskeleton as an effector or adapter protein in response to agonist stimulated phosphatidylinositol (3,4)-bisphosphate production and cell protrusion.</text>
</comment>
<dbReference type="AlphaFoldDB" id="A0A671MER0"/>
<evidence type="ECO:0000256" key="10">
    <source>
        <dbReference type="ARBA" id="ARBA00023136"/>
    </source>
</evidence>
<dbReference type="InterPro" id="IPR057836">
    <property type="entry name" value="EF-hand_SWAP70_N"/>
</dbReference>
<evidence type="ECO:0000256" key="2">
    <source>
        <dbReference type="ARBA" id="ARBA00004236"/>
    </source>
</evidence>
<name>A0A671MER0_9TELE</name>
<keyword evidence="19" id="KW-1185">Reference proteome</keyword>
<evidence type="ECO:0000256" key="14">
    <source>
        <dbReference type="ARBA" id="ARBA00066244"/>
    </source>
</evidence>
<dbReference type="GO" id="GO:0005737">
    <property type="term" value="C:cytoplasm"/>
    <property type="evidence" value="ECO:0007669"/>
    <property type="project" value="UniProtKB-SubCell"/>
</dbReference>
<reference evidence="18" key="2">
    <citation type="submission" date="2025-09" db="UniProtKB">
        <authorList>
            <consortium name="Ensembl"/>
        </authorList>
    </citation>
    <scope>IDENTIFICATION</scope>
</reference>
<evidence type="ECO:0000256" key="6">
    <source>
        <dbReference type="ARBA" id="ARBA00022490"/>
    </source>
</evidence>
<dbReference type="SUPFAM" id="SSF50729">
    <property type="entry name" value="PH domain-like"/>
    <property type="match status" value="1"/>
</dbReference>
<evidence type="ECO:0000256" key="8">
    <source>
        <dbReference type="ARBA" id="ARBA00023054"/>
    </source>
</evidence>
<sequence>MLTQDGSVITIPPTESLLSSVEAHSVTVVSEDGTEGQVCRLLGIVNLRSKQVYLCLCLTSASPSLFQPLFKGIVLSHNLCTILRIPHNTSALEEHFKDDDEGPVSTQGYMPYLNMCILNKIQANFDFNELNKMCWTLSAPKHISGKHLLISGVDAFKVWCIFNYLSEDKYPLQIVIEELEYFLRKLFAAMGCSWNEGRFEDYKMHLSAKKKHLNAWELIELIGMGHFTKGINPQTLSMGINEVYRELVMDVIKQGYMMKKGHKRKNWTERWFELHLNYMSYYVSEDLIEQKGCISLDRNCCVESLPDKDGKKNLFIIKCVEKSFEISASDKKTKQEWIQGIKHLYTKQGLSSPHRESRQKRRELRNRIKAEKETMESRMRQLQLANESKQAQLEAMNKEASSRGDLEEQRRLQTQIELLDQYRRDLAQEKMARMQMEEQVVEKANEVEQYWQRMQELEDMYRQLKKALDDERQAKEDEEALSKLQARLLQQEASKRLELEQIHLQQQEILTQSQKEKQELERERAEKERALQAAQEQLEILRRQREGAQEEYKVVTKKLERAANKTKTWKHKVFKHEGLLQIIQPGNKSPTRMTNWGQAAFTETELDELERIWQENKNRSHDAQ</sequence>
<dbReference type="SMART" id="SM00233">
    <property type="entry name" value="PH"/>
    <property type="match status" value="1"/>
</dbReference>
<dbReference type="GO" id="GO:0005634">
    <property type="term" value="C:nucleus"/>
    <property type="evidence" value="ECO:0007669"/>
    <property type="project" value="UniProtKB-SubCell"/>
</dbReference>
<dbReference type="Ensembl" id="ENSSANT00000032944.1">
    <property type="protein sequence ID" value="ENSSANP00000030944.1"/>
    <property type="gene ID" value="ENSSANG00000015635.1"/>
</dbReference>
<keyword evidence="8" id="KW-0175">Coiled coil</keyword>
<feature type="compositionally biased region" description="Basic and acidic residues" evidence="16">
    <location>
        <begin position="365"/>
        <end position="379"/>
    </location>
</feature>
<evidence type="ECO:0000256" key="13">
    <source>
        <dbReference type="ARBA" id="ARBA00059750"/>
    </source>
</evidence>
<organism evidence="18 19">
    <name type="scientific">Sinocyclocheilus anshuiensis</name>
    <dbReference type="NCBI Taxonomy" id="1608454"/>
    <lineage>
        <taxon>Eukaryota</taxon>
        <taxon>Metazoa</taxon>
        <taxon>Chordata</taxon>
        <taxon>Craniata</taxon>
        <taxon>Vertebrata</taxon>
        <taxon>Euteleostomi</taxon>
        <taxon>Actinopterygii</taxon>
        <taxon>Neopterygii</taxon>
        <taxon>Teleostei</taxon>
        <taxon>Ostariophysi</taxon>
        <taxon>Cypriniformes</taxon>
        <taxon>Cyprinidae</taxon>
        <taxon>Cyprininae</taxon>
        <taxon>Sinocyclocheilus</taxon>
    </lineage>
</organism>
<keyword evidence="7" id="KW-0597">Phosphoprotein</keyword>
<keyword evidence="12" id="KW-0966">Cell projection</keyword>
<feature type="domain" description="PH" evidence="17">
    <location>
        <begin position="250"/>
        <end position="346"/>
    </location>
</feature>
<comment type="subunit">
    <text evidence="14">The SWAP complex consists of NPM1, NCL, PARP1 and SWAP70.</text>
</comment>
<keyword evidence="11" id="KW-0539">Nucleus</keyword>
<evidence type="ECO:0000313" key="18">
    <source>
        <dbReference type="Ensembl" id="ENSSANP00000030944.1"/>
    </source>
</evidence>
<dbReference type="Proteomes" id="UP000472260">
    <property type="component" value="Unassembled WGS sequence"/>
</dbReference>
<keyword evidence="5" id="KW-1003">Cell membrane</keyword>
<dbReference type="GO" id="GO:0030027">
    <property type="term" value="C:lamellipodium"/>
    <property type="evidence" value="ECO:0007669"/>
    <property type="project" value="UniProtKB-SubCell"/>
</dbReference>
<evidence type="ECO:0000256" key="5">
    <source>
        <dbReference type="ARBA" id="ARBA00022475"/>
    </source>
</evidence>
<keyword evidence="6" id="KW-0963">Cytoplasm</keyword>
<dbReference type="InterPro" id="IPR001849">
    <property type="entry name" value="PH_domain"/>
</dbReference>
<dbReference type="PROSITE" id="PS50003">
    <property type="entry name" value="PH_DOMAIN"/>
    <property type="match status" value="1"/>
</dbReference>
<protein>
    <recommendedName>
        <fullName evidence="15">Switch-associated protein 70</fullName>
    </recommendedName>
</protein>
<dbReference type="InterPro" id="IPR011993">
    <property type="entry name" value="PH-like_dom_sf"/>
</dbReference>
<dbReference type="FunFam" id="2.30.29.30:FF:000175">
    <property type="entry name" value="switch-associated protein 70 isoform X2"/>
    <property type="match status" value="1"/>
</dbReference>
<evidence type="ECO:0000256" key="4">
    <source>
        <dbReference type="ARBA" id="ARBA00004510"/>
    </source>
</evidence>
<dbReference type="PANTHER" id="PTHR14383:SF6">
    <property type="entry name" value="SWITCH-ASSOCIATED PROTEIN 70"/>
    <property type="match status" value="1"/>
</dbReference>
<dbReference type="PANTHER" id="PTHR14383">
    <property type="entry name" value="SWAP-70 RECOMBINASE"/>
    <property type="match status" value="1"/>
</dbReference>
<evidence type="ECO:0000256" key="15">
    <source>
        <dbReference type="ARBA" id="ARBA00074876"/>
    </source>
</evidence>
<feature type="region of interest" description="Disordered" evidence="16">
    <location>
        <begin position="348"/>
        <end position="407"/>
    </location>
</feature>
<accession>A0A671MER0</accession>
<keyword evidence="10" id="KW-0472">Membrane</keyword>
<keyword evidence="9" id="KW-0238">DNA-binding</keyword>
<evidence type="ECO:0000256" key="11">
    <source>
        <dbReference type="ARBA" id="ARBA00023242"/>
    </source>
</evidence>
<dbReference type="Gene3D" id="2.30.29.30">
    <property type="entry name" value="Pleckstrin-homology domain (PH domain)/Phosphotyrosine-binding domain (PTB)"/>
    <property type="match status" value="1"/>
</dbReference>
<evidence type="ECO:0000256" key="16">
    <source>
        <dbReference type="SAM" id="MobiDB-lite"/>
    </source>
</evidence>
<dbReference type="GO" id="GO:0005886">
    <property type="term" value="C:plasma membrane"/>
    <property type="evidence" value="ECO:0007669"/>
    <property type="project" value="UniProtKB-SubCell"/>
</dbReference>
<evidence type="ECO:0000256" key="3">
    <source>
        <dbReference type="ARBA" id="ARBA00004496"/>
    </source>
</evidence>
<comment type="subcellular location">
    <subcellularLocation>
        <location evidence="2">Cell membrane</location>
    </subcellularLocation>
    <subcellularLocation>
        <location evidence="4">Cell projection</location>
        <location evidence="4">Lamellipodium</location>
    </subcellularLocation>
    <subcellularLocation>
        <location evidence="3">Cytoplasm</location>
    </subcellularLocation>
    <subcellularLocation>
        <location evidence="1">Nucleus</location>
    </subcellularLocation>
</comment>